<name>A0ABZ0US76_9RICK</name>
<protein>
    <submittedName>
        <fullName evidence="1">Uncharacterized protein</fullName>
    </submittedName>
</protein>
<evidence type="ECO:0000313" key="2">
    <source>
        <dbReference type="Proteomes" id="UP001325140"/>
    </source>
</evidence>
<gene>
    <name evidence="1" type="ORF">Fokcrypt_00650</name>
</gene>
<accession>A0ABZ0US76</accession>
<proteinExistence type="predicted"/>
<dbReference type="Proteomes" id="UP001325140">
    <property type="component" value="Chromosome"/>
</dbReference>
<evidence type="ECO:0000313" key="1">
    <source>
        <dbReference type="EMBL" id="WPX98116.1"/>
    </source>
</evidence>
<dbReference type="EMBL" id="CP110343">
    <property type="protein sequence ID" value="WPX98116.1"/>
    <property type="molecule type" value="Genomic_DNA"/>
</dbReference>
<reference evidence="1" key="1">
    <citation type="submission" date="2022-10" db="EMBL/GenBank/DDBJ databases">
        <title>Host association and intracellularity evolved multiple times independently in the Rickettsiales.</title>
        <authorList>
            <person name="Castelli M."/>
            <person name="Nardi T."/>
            <person name="Gammuto L."/>
            <person name="Bellinzona G."/>
            <person name="Sabaneyeva E."/>
            <person name="Potekhin A."/>
            <person name="Serra V."/>
            <person name="Petroni G."/>
            <person name="Sassera D."/>
        </authorList>
    </citation>
    <scope>NUCLEOTIDE SEQUENCE [LARGE SCALE GENOMIC DNA]</scope>
    <source>
        <strain evidence="1">US_Bl 11III1</strain>
    </source>
</reference>
<sequence length="62" mass="7284">MFFNKMLSSSFWCSMGQKSMLYIEDTARKLLLYIDKKQFNKSKISSKGKAKTLTRKKQSSKH</sequence>
<organism evidence="1 2">
    <name type="scientific">Candidatus Fokinia crypta</name>
    <dbReference type="NCBI Taxonomy" id="1920990"/>
    <lineage>
        <taxon>Bacteria</taxon>
        <taxon>Pseudomonadati</taxon>
        <taxon>Pseudomonadota</taxon>
        <taxon>Alphaproteobacteria</taxon>
        <taxon>Rickettsiales</taxon>
        <taxon>Candidatus Midichloriaceae</taxon>
        <taxon>Candidatus Fokinia</taxon>
    </lineage>
</organism>
<keyword evidence="2" id="KW-1185">Reference proteome</keyword>